<dbReference type="GO" id="GO:0006355">
    <property type="term" value="P:regulation of DNA-templated transcription"/>
    <property type="evidence" value="ECO:0007669"/>
    <property type="project" value="TreeGrafter"/>
</dbReference>
<protein>
    <submittedName>
        <fullName evidence="11">Rad21_Rec8 domain-containing protein</fullName>
    </submittedName>
</protein>
<dbReference type="InterPro" id="IPR002093">
    <property type="entry name" value="BRCA2_repeat"/>
</dbReference>
<dbReference type="Pfam" id="PF00634">
    <property type="entry name" value="BRCA2"/>
    <property type="match status" value="1"/>
</dbReference>
<evidence type="ECO:0000313" key="9">
    <source>
        <dbReference type="EMBL" id="VDP39315.1"/>
    </source>
</evidence>
<feature type="domain" description="Breast cancer type 2 susceptibility protein helical" evidence="8">
    <location>
        <begin position="439"/>
        <end position="512"/>
    </location>
</feature>
<feature type="compositionally biased region" description="Polar residues" evidence="6">
    <location>
        <begin position="104"/>
        <end position="114"/>
    </location>
</feature>
<dbReference type="PROSITE" id="PS50138">
    <property type="entry name" value="BRCA2_REPEAT"/>
    <property type="match status" value="2"/>
</dbReference>
<dbReference type="InterPro" id="IPR015525">
    <property type="entry name" value="BRCA2"/>
</dbReference>
<dbReference type="InterPro" id="IPR012340">
    <property type="entry name" value="NA-bd_OB-fold"/>
</dbReference>
<keyword evidence="5" id="KW-0234">DNA repair</keyword>
<accession>A0A183J650</accession>
<dbReference type="GO" id="GO:0000724">
    <property type="term" value="P:double-strand break repair via homologous recombination"/>
    <property type="evidence" value="ECO:0007669"/>
    <property type="project" value="InterPro"/>
</dbReference>
<dbReference type="Proteomes" id="UP000270296">
    <property type="component" value="Unassembled WGS sequence"/>
</dbReference>
<keyword evidence="2" id="KW-0227">DNA damage</keyword>
<feature type="region of interest" description="Disordered" evidence="6">
    <location>
        <begin position="398"/>
        <end position="418"/>
    </location>
</feature>
<dbReference type="Gene3D" id="2.40.50.140">
    <property type="entry name" value="Nucleic acid-binding proteins"/>
    <property type="match status" value="1"/>
</dbReference>
<feature type="domain" description="BRCA2 OB1" evidence="7">
    <location>
        <begin position="515"/>
        <end position="627"/>
    </location>
</feature>
<dbReference type="WBParaSite" id="SBAD_0001173301-mRNA-1">
    <property type="protein sequence ID" value="SBAD_0001173301-mRNA-1"/>
    <property type="gene ID" value="SBAD_0001173301"/>
</dbReference>
<dbReference type="OrthoDB" id="21095at2759"/>
<name>A0A183J650_9BILA</name>
<evidence type="ECO:0000259" key="7">
    <source>
        <dbReference type="Pfam" id="PF09103"/>
    </source>
</evidence>
<evidence type="ECO:0000256" key="1">
    <source>
        <dbReference type="ARBA" id="ARBA00022737"/>
    </source>
</evidence>
<evidence type="ECO:0000256" key="2">
    <source>
        <dbReference type="ARBA" id="ARBA00022763"/>
    </source>
</evidence>
<dbReference type="SUPFAM" id="SSF81872">
    <property type="entry name" value="BRCA2 helical domain"/>
    <property type="match status" value="1"/>
</dbReference>
<dbReference type="InterPro" id="IPR036315">
    <property type="entry name" value="BRCA2_hlx_sf"/>
</dbReference>
<evidence type="ECO:0000256" key="3">
    <source>
        <dbReference type="ARBA" id="ARBA00023125"/>
    </source>
</evidence>
<keyword evidence="1" id="KW-0677">Repeat</keyword>
<dbReference type="InterPro" id="IPR015187">
    <property type="entry name" value="BRCA2_OB_1"/>
</dbReference>
<dbReference type="PANTHER" id="PTHR11289:SF0">
    <property type="entry name" value="BREAST CANCER TYPE 2 SUSCEPTIBILITY PROTEIN"/>
    <property type="match status" value="1"/>
</dbReference>
<keyword evidence="10" id="KW-1185">Reference proteome</keyword>
<dbReference type="InterPro" id="IPR015252">
    <property type="entry name" value="BRCA2_hlx"/>
</dbReference>
<evidence type="ECO:0000256" key="6">
    <source>
        <dbReference type="SAM" id="MobiDB-lite"/>
    </source>
</evidence>
<dbReference type="AlphaFoldDB" id="A0A183J650"/>
<proteinExistence type="predicted"/>
<dbReference type="GO" id="GO:0003677">
    <property type="term" value="F:DNA binding"/>
    <property type="evidence" value="ECO:0007669"/>
    <property type="project" value="UniProtKB-KW"/>
</dbReference>
<reference evidence="9 10" key="2">
    <citation type="submission" date="2018-11" db="EMBL/GenBank/DDBJ databases">
        <authorList>
            <consortium name="Pathogen Informatics"/>
        </authorList>
    </citation>
    <scope>NUCLEOTIDE SEQUENCE [LARGE SCALE GENOMIC DNA]</scope>
</reference>
<gene>
    <name evidence="9" type="ORF">SBAD_LOCUS11348</name>
</gene>
<dbReference type="CDD" id="cd04493">
    <property type="entry name" value="BRCA2DBD_OB1"/>
    <property type="match status" value="1"/>
</dbReference>
<dbReference type="PANTHER" id="PTHR11289">
    <property type="entry name" value="BREAST CANCER TYPE 2 SUSCEPTIBILITY PROTEIN BRCA2"/>
    <property type="match status" value="1"/>
</dbReference>
<feature type="compositionally biased region" description="Basic residues" evidence="6">
    <location>
        <begin position="400"/>
        <end position="409"/>
    </location>
</feature>
<dbReference type="Pfam" id="PF09169">
    <property type="entry name" value="BRCA-2_helical"/>
    <property type="match status" value="1"/>
</dbReference>
<evidence type="ECO:0000313" key="10">
    <source>
        <dbReference type="Proteomes" id="UP000270296"/>
    </source>
</evidence>
<keyword evidence="4" id="KW-0233">DNA recombination</keyword>
<reference evidence="11" key="1">
    <citation type="submission" date="2016-06" db="UniProtKB">
        <authorList>
            <consortium name="WormBaseParasite"/>
        </authorList>
    </citation>
    <scope>IDENTIFICATION</scope>
</reference>
<feature type="region of interest" description="Disordered" evidence="6">
    <location>
        <begin position="95"/>
        <end position="114"/>
    </location>
</feature>
<dbReference type="EMBL" id="UZAM01015493">
    <property type="protein sequence ID" value="VDP39315.1"/>
    <property type="molecule type" value="Genomic_DNA"/>
</dbReference>
<keyword evidence="3" id="KW-0238">DNA-binding</keyword>
<evidence type="ECO:0000256" key="4">
    <source>
        <dbReference type="ARBA" id="ARBA00023172"/>
    </source>
</evidence>
<evidence type="ECO:0000256" key="5">
    <source>
        <dbReference type="ARBA" id="ARBA00023204"/>
    </source>
</evidence>
<evidence type="ECO:0000259" key="8">
    <source>
        <dbReference type="Pfam" id="PF09169"/>
    </source>
</evidence>
<sequence>MRPEEDPGFIQKENVAFRTAAGKVLTISEQALEFAEKRFQQEKNFDRITEGRFDFVEEEIPELPVDLAAEFDGVEDYIPCAIPCDSFALELELEEGENEASAKNRPSTSSTAQMSRVPLQELHFKFYNTQQDQEEDSYVTKQMTRVSKRNLLAFLQQTVKKYVESKNLLKRALDVRQESVENPMAILRDPDFLERQDEPISMVGFRTAGGGSISVNPESLENAASLLARSYQSNDEDFLTPETDKMDVQQESIESVIVLPRNPVSGSRRDESTIVSMVGFKTAGGESIRVKQESLEKAAALLTTSHESGEEIFPALEMSSDNQSFAVKHRDLETGIKKEADHSVVASAFDTTSDKAILISKNSVKKVHQSFVAEAAIAKASEVPAEIVHDLSNCDSPRSVRPKFPRGRGTRSPFLPPRKCTKPLMPKSVAAYPVSKTPTSGDHRLLNSFRASPNVDEKLVSYEWLKNHYRWIVWKLSAMEKSFPLHCAGKCLTLNNVMLQLKYRYDREIEHSHRSVIKKILNHDHPAAAPMVLFVADILESDLKDALVTVVLSDGWYQIKGQCDKVLSRLVRSLQITVGMKLFIVGATLYGAEEGCEPLEALNSVRLAICVNGVRRARWYTKLGYQRVKDPSFWVTSLYHDGGMIPSVDVFLLRKYPLLVSNL</sequence>
<dbReference type="SUPFAM" id="SSF50249">
    <property type="entry name" value="Nucleic acid-binding proteins"/>
    <property type="match status" value="1"/>
</dbReference>
<evidence type="ECO:0000313" key="11">
    <source>
        <dbReference type="WBParaSite" id="SBAD_0001173301-mRNA-1"/>
    </source>
</evidence>
<organism evidence="11">
    <name type="scientific">Soboliphyme baturini</name>
    <dbReference type="NCBI Taxonomy" id="241478"/>
    <lineage>
        <taxon>Eukaryota</taxon>
        <taxon>Metazoa</taxon>
        <taxon>Ecdysozoa</taxon>
        <taxon>Nematoda</taxon>
        <taxon>Enoplea</taxon>
        <taxon>Dorylaimia</taxon>
        <taxon>Dioctophymatida</taxon>
        <taxon>Dioctophymatoidea</taxon>
        <taxon>Soboliphymatidae</taxon>
        <taxon>Soboliphyme</taxon>
    </lineage>
</organism>
<dbReference type="Pfam" id="PF09103">
    <property type="entry name" value="BRCA-2_OB1"/>
    <property type="match status" value="1"/>
</dbReference>